<evidence type="ECO:0000256" key="4">
    <source>
        <dbReference type="ARBA" id="ARBA00023136"/>
    </source>
</evidence>
<feature type="compositionally biased region" description="Basic and acidic residues" evidence="6">
    <location>
        <begin position="421"/>
        <end position="437"/>
    </location>
</feature>
<dbReference type="GO" id="GO:0008013">
    <property type="term" value="F:beta-catenin binding"/>
    <property type="evidence" value="ECO:0007669"/>
    <property type="project" value="TreeGrafter"/>
</dbReference>
<keyword evidence="2" id="KW-0677">Repeat</keyword>
<dbReference type="PANTHER" id="PTHR24027:SF438">
    <property type="entry name" value="CADHERIN 23"/>
    <property type="match status" value="1"/>
</dbReference>
<dbReference type="OrthoDB" id="6363789at2759"/>
<dbReference type="Gene3D" id="2.60.40.60">
    <property type="entry name" value="Cadherins"/>
    <property type="match status" value="1"/>
</dbReference>
<dbReference type="InterPro" id="IPR020894">
    <property type="entry name" value="Cadherin_CS"/>
</dbReference>
<dbReference type="Pfam" id="PF00028">
    <property type="entry name" value="Cadherin"/>
    <property type="match status" value="1"/>
</dbReference>
<dbReference type="GO" id="GO:0007156">
    <property type="term" value="P:homophilic cell adhesion via plasma membrane adhesion molecules"/>
    <property type="evidence" value="ECO:0007669"/>
    <property type="project" value="InterPro"/>
</dbReference>
<dbReference type="GO" id="GO:0045296">
    <property type="term" value="F:cadherin binding"/>
    <property type="evidence" value="ECO:0007669"/>
    <property type="project" value="TreeGrafter"/>
</dbReference>
<name>A0A423U6I3_PENVA</name>
<feature type="region of interest" description="Disordered" evidence="6">
    <location>
        <begin position="258"/>
        <end position="451"/>
    </location>
</feature>
<reference evidence="8 9" key="2">
    <citation type="submission" date="2019-01" db="EMBL/GenBank/DDBJ databases">
        <title>The decoding of complex shrimp genome reveals the adaptation for benthos swimmer, frequently molting mechanism and breeding impact on genome.</title>
        <authorList>
            <person name="Sun Y."/>
            <person name="Gao Y."/>
            <person name="Yu Y."/>
        </authorList>
    </citation>
    <scope>NUCLEOTIDE SEQUENCE [LARGE SCALE GENOMIC DNA]</scope>
    <source>
        <tissue evidence="8">Muscle</tissue>
    </source>
</reference>
<dbReference type="Proteomes" id="UP000283509">
    <property type="component" value="Unassembled WGS sequence"/>
</dbReference>
<evidence type="ECO:0000256" key="6">
    <source>
        <dbReference type="SAM" id="MobiDB-lite"/>
    </source>
</evidence>
<keyword evidence="4" id="KW-0472">Membrane</keyword>
<feature type="region of interest" description="Disordered" evidence="6">
    <location>
        <begin position="473"/>
        <end position="553"/>
    </location>
</feature>
<evidence type="ECO:0000256" key="2">
    <source>
        <dbReference type="ARBA" id="ARBA00022737"/>
    </source>
</evidence>
<dbReference type="InterPro" id="IPR039808">
    <property type="entry name" value="Cadherin"/>
</dbReference>
<organism evidence="8 9">
    <name type="scientific">Penaeus vannamei</name>
    <name type="common">Whiteleg shrimp</name>
    <name type="synonym">Litopenaeus vannamei</name>
    <dbReference type="NCBI Taxonomy" id="6689"/>
    <lineage>
        <taxon>Eukaryota</taxon>
        <taxon>Metazoa</taxon>
        <taxon>Ecdysozoa</taxon>
        <taxon>Arthropoda</taxon>
        <taxon>Crustacea</taxon>
        <taxon>Multicrustacea</taxon>
        <taxon>Malacostraca</taxon>
        <taxon>Eumalacostraca</taxon>
        <taxon>Eucarida</taxon>
        <taxon>Decapoda</taxon>
        <taxon>Dendrobranchiata</taxon>
        <taxon>Penaeoidea</taxon>
        <taxon>Penaeidae</taxon>
        <taxon>Penaeus</taxon>
    </lineage>
</organism>
<dbReference type="STRING" id="6689.A0A423U6I3"/>
<evidence type="ECO:0000256" key="3">
    <source>
        <dbReference type="ARBA" id="ARBA00022837"/>
    </source>
</evidence>
<feature type="compositionally biased region" description="Low complexity" evidence="6">
    <location>
        <begin position="347"/>
        <end position="359"/>
    </location>
</feature>
<dbReference type="CDD" id="cd11304">
    <property type="entry name" value="Cadherin_repeat"/>
    <property type="match status" value="2"/>
</dbReference>
<feature type="compositionally biased region" description="Polar residues" evidence="6">
    <location>
        <begin position="336"/>
        <end position="346"/>
    </location>
</feature>
<dbReference type="GO" id="GO:0016477">
    <property type="term" value="P:cell migration"/>
    <property type="evidence" value="ECO:0007669"/>
    <property type="project" value="TreeGrafter"/>
</dbReference>
<feature type="compositionally biased region" description="Basic and acidic residues" evidence="6">
    <location>
        <begin position="477"/>
        <end position="506"/>
    </location>
</feature>
<feature type="compositionally biased region" description="Low complexity" evidence="6">
    <location>
        <begin position="196"/>
        <end position="210"/>
    </location>
</feature>
<comment type="subcellular location">
    <subcellularLocation>
        <location evidence="1">Membrane</location>
    </subcellularLocation>
</comment>
<dbReference type="SUPFAM" id="SSF49313">
    <property type="entry name" value="Cadherin-like"/>
    <property type="match status" value="1"/>
</dbReference>
<keyword evidence="3 5" id="KW-0106">Calcium</keyword>
<feature type="region of interest" description="Disordered" evidence="6">
    <location>
        <begin position="96"/>
        <end position="115"/>
    </location>
</feature>
<dbReference type="GO" id="GO:0005509">
    <property type="term" value="F:calcium ion binding"/>
    <property type="evidence" value="ECO:0007669"/>
    <property type="project" value="UniProtKB-UniRule"/>
</dbReference>
<evidence type="ECO:0000256" key="5">
    <source>
        <dbReference type="PROSITE-ProRule" id="PRU00043"/>
    </source>
</evidence>
<evidence type="ECO:0000313" key="9">
    <source>
        <dbReference type="Proteomes" id="UP000283509"/>
    </source>
</evidence>
<dbReference type="PRINTS" id="PR00205">
    <property type="entry name" value="CADHERIN"/>
</dbReference>
<feature type="region of interest" description="Disordered" evidence="6">
    <location>
        <begin position="724"/>
        <end position="743"/>
    </location>
</feature>
<comment type="caution">
    <text evidence="8">The sequence shown here is derived from an EMBL/GenBank/DDBJ whole genome shotgun (WGS) entry which is preliminary data.</text>
</comment>
<dbReference type="InterPro" id="IPR015919">
    <property type="entry name" value="Cadherin-like_sf"/>
</dbReference>
<dbReference type="EMBL" id="QCYY01000568">
    <property type="protein sequence ID" value="ROT84281.1"/>
    <property type="molecule type" value="Genomic_DNA"/>
</dbReference>
<dbReference type="SMART" id="SM00112">
    <property type="entry name" value="CA"/>
    <property type="match status" value="1"/>
</dbReference>
<evidence type="ECO:0000256" key="1">
    <source>
        <dbReference type="ARBA" id="ARBA00004370"/>
    </source>
</evidence>
<evidence type="ECO:0000259" key="7">
    <source>
        <dbReference type="PROSITE" id="PS50268"/>
    </source>
</evidence>
<accession>A0A423U6I3</accession>
<dbReference type="PANTHER" id="PTHR24027">
    <property type="entry name" value="CADHERIN-23"/>
    <property type="match status" value="1"/>
</dbReference>
<protein>
    <submittedName>
        <fullName evidence="8">Neural-cadherin protein</fullName>
    </submittedName>
</protein>
<dbReference type="GO" id="GO:0016342">
    <property type="term" value="C:catenin complex"/>
    <property type="evidence" value="ECO:0007669"/>
    <property type="project" value="TreeGrafter"/>
</dbReference>
<evidence type="ECO:0000313" key="8">
    <source>
        <dbReference type="EMBL" id="ROT84281.1"/>
    </source>
</evidence>
<proteinExistence type="predicted"/>
<reference evidence="8 9" key="1">
    <citation type="submission" date="2018-04" db="EMBL/GenBank/DDBJ databases">
        <authorList>
            <person name="Zhang X."/>
            <person name="Yuan J."/>
            <person name="Li F."/>
            <person name="Xiang J."/>
        </authorList>
    </citation>
    <scope>NUCLEOTIDE SEQUENCE [LARGE SCALE GENOMIC DNA]</scope>
    <source>
        <tissue evidence="8">Muscle</tissue>
    </source>
</reference>
<dbReference type="InterPro" id="IPR002126">
    <property type="entry name" value="Cadherin-like_dom"/>
</dbReference>
<feature type="domain" description="Cadherin" evidence="7">
    <location>
        <begin position="602"/>
        <end position="713"/>
    </location>
</feature>
<dbReference type="GO" id="GO:0031175">
    <property type="term" value="P:neuron projection development"/>
    <property type="evidence" value="ECO:0007669"/>
    <property type="project" value="TreeGrafter"/>
</dbReference>
<dbReference type="AlphaFoldDB" id="A0A423U6I3"/>
<feature type="region of interest" description="Disordered" evidence="6">
    <location>
        <begin position="173"/>
        <end position="210"/>
    </location>
</feature>
<dbReference type="PROSITE" id="PS50268">
    <property type="entry name" value="CADHERIN_2"/>
    <property type="match status" value="1"/>
</dbReference>
<sequence>MIIINFSLLPHLPSLPRPTNPLFHSPPSSPILSCPPLFPLVLSSSPFSSLLRFLLFYRHHVFRVLRYLLSPFPYPRFLYLFPIFFLSYILPSRGSDGPGRDGPPGAALHGAGGRRGRLPPPQAFFAINSKTGELHLLRALDRDPPFGRSVWKVRVQVRDGQALWSRQGDGEYQESFIRQPRSPKDAATATLEEKAGSGLPVSDSHSSVSINSLNSRNRKHEYYSYEHFIHINNLQNARYSSLSTHYLNRGGNINKIKESRTQSGIHSGIPHPFRNRRQAPAPQLNDTFHQQKQRHTRAGQRSLRSTSGLRIRGIPLPRAPPSSAVGAARTDERTECSNCAAVSSPASSTSRDLSRTSTRPQKSGFQESPKGERFPGDTTASETVRTPPPSAAPRAAVTETYHAGGGVARRPRVRPLFTSQREIKDKPNVAEKRRNEEIYGASNPNDIPPPRLWMNEQSRSNYFSTFYHKRTTAARQRSRERWPRLHDATNAEEHERPPRPEARDAVRSAPLASSPRAPPRPPALRRTREAEFEDDNKLFGFSDGDPDDADEGKCEDVSAFAQDQEEEGQEWLLKPAERVVHVVETVVVVLLKDINDNPPVFPNATMYGEVQENGPINLSVGVVSAWDADDDAEGVNARISYSIEENAFHETSGEPIFSLEPESGLVSTAVCCLDRETMPEYYLRVLATDGGGLQGTGTVVVRLTDVNDNAPRLTQRLWQVDVNETWGAGPPTAPRSWKSRPPI</sequence>
<dbReference type="FunFam" id="2.60.40.60:FF:000112">
    <property type="entry name" value="neural-cadherin isoform X1"/>
    <property type="match status" value="1"/>
</dbReference>
<gene>
    <name evidence="8" type="ORF">C7M84_022548</name>
</gene>
<dbReference type="PROSITE" id="PS00232">
    <property type="entry name" value="CADHERIN_1"/>
    <property type="match status" value="1"/>
</dbReference>
<keyword evidence="9" id="KW-1185">Reference proteome</keyword>